<dbReference type="Proteomes" id="UP000586827">
    <property type="component" value="Unassembled WGS sequence"/>
</dbReference>
<protein>
    <submittedName>
        <fullName evidence="2">Uncharacterized protein</fullName>
    </submittedName>
</protein>
<evidence type="ECO:0000313" key="3">
    <source>
        <dbReference type="Proteomes" id="UP000586827"/>
    </source>
</evidence>
<feature type="compositionally biased region" description="Basic and acidic residues" evidence="1">
    <location>
        <begin position="46"/>
        <end position="61"/>
    </location>
</feature>
<dbReference type="RefSeq" id="WP_067518062.1">
    <property type="nucleotide sequence ID" value="NZ_JABELX010000003.1"/>
</dbReference>
<name>A0A849C0K5_9NOCA</name>
<reference evidence="2 3" key="1">
    <citation type="submission" date="2020-05" db="EMBL/GenBank/DDBJ databases">
        <title>MicrobeNet Type strains.</title>
        <authorList>
            <person name="Nicholson A.C."/>
        </authorList>
    </citation>
    <scope>NUCLEOTIDE SEQUENCE [LARGE SCALE GENOMIC DNA]</scope>
    <source>
        <strain evidence="2 3">JCM 3224</strain>
    </source>
</reference>
<gene>
    <name evidence="2" type="ORF">HLB23_09165</name>
</gene>
<keyword evidence="3" id="KW-1185">Reference proteome</keyword>
<organism evidence="2 3">
    <name type="scientific">Nocardia uniformis</name>
    <dbReference type="NCBI Taxonomy" id="53432"/>
    <lineage>
        <taxon>Bacteria</taxon>
        <taxon>Bacillati</taxon>
        <taxon>Actinomycetota</taxon>
        <taxon>Actinomycetes</taxon>
        <taxon>Mycobacteriales</taxon>
        <taxon>Nocardiaceae</taxon>
        <taxon>Nocardia</taxon>
    </lineage>
</organism>
<sequence>MRKALDFVIARRPTPQEWFDPTSTWFFDHQELDEYLRAFHDYLFGDRPEPIHPPDNERLPPEPDPAPPTNHNERAR</sequence>
<dbReference type="EMBL" id="JABELX010000003">
    <property type="protein sequence ID" value="NNH70030.1"/>
    <property type="molecule type" value="Genomic_DNA"/>
</dbReference>
<comment type="caution">
    <text evidence="2">The sequence shown here is derived from an EMBL/GenBank/DDBJ whole genome shotgun (WGS) entry which is preliminary data.</text>
</comment>
<evidence type="ECO:0000313" key="2">
    <source>
        <dbReference type="EMBL" id="NNH70030.1"/>
    </source>
</evidence>
<feature type="region of interest" description="Disordered" evidence="1">
    <location>
        <begin position="46"/>
        <end position="76"/>
    </location>
</feature>
<accession>A0A849C0K5</accession>
<dbReference type="AlphaFoldDB" id="A0A849C0K5"/>
<evidence type="ECO:0000256" key="1">
    <source>
        <dbReference type="SAM" id="MobiDB-lite"/>
    </source>
</evidence>
<proteinExistence type="predicted"/>